<dbReference type="Pfam" id="PF13586">
    <property type="entry name" value="DDE_Tnp_1_2"/>
    <property type="match status" value="1"/>
</dbReference>
<dbReference type="Proteomes" id="UP000245124">
    <property type="component" value="Unassembled WGS sequence"/>
</dbReference>
<sequence>MYRKAEPTQIPLLSFQLPFEGKLLEDNRWVMMASLIPWSEFEEEYASFFDEKIGAPAKSFRMALGALIIKEKLGISDRETIEQIKENPYLQYFIGMSSYRNEAPFDASMLVHFRERISADLVNTVNQKMVKMMLETTSAQPTEKKIEEKEKEISESATPGRETPLTNLESEPKNRGKLILDATCAPCDISYPTDLGLLNQARKHTEQIIDSLYEQRKGQLEKKPRTYRDIARRDYLEVAKKRRVSQKERRKAIKKQLQYIKRNLSYIEQLILSGATIENFSNRQYKMLLVVAEVYRQQLWLYENQKQSIDDRIVSLTQPHIRPIVRGKAGKPVEFGAKLSASYFDGYVFLDHISWDNFNESGDLKAQVEAYKDYTGFYPESVHVDKIYRTRENRTWCKERAIRISGVPLGRPPKTRSKEKKKQAKDDESIRNCIEGKFGQGKRGFSLGRVMAKLSHTSQTAIAITFLVMNLSTHLSRLFYAFLCQFFKTAPSLQSLISKNYFLSILDNANLSMTIA</sequence>
<dbReference type="PANTHER" id="PTHR33803">
    <property type="entry name" value="IS1478 TRANSPOSASE"/>
    <property type="match status" value="1"/>
</dbReference>
<keyword evidence="5" id="KW-1185">Reference proteome</keyword>
<protein>
    <submittedName>
        <fullName evidence="4">Transposase</fullName>
    </submittedName>
</protein>
<feature type="compositionally biased region" description="Basic residues" evidence="1">
    <location>
        <begin position="413"/>
        <end position="423"/>
    </location>
</feature>
<dbReference type="OrthoDB" id="9770860at2"/>
<organism evidence="4 5">
    <name type="scientific">Nostoc commune NIES-4072</name>
    <dbReference type="NCBI Taxonomy" id="2005467"/>
    <lineage>
        <taxon>Bacteria</taxon>
        <taxon>Bacillati</taxon>
        <taxon>Cyanobacteriota</taxon>
        <taxon>Cyanophyceae</taxon>
        <taxon>Nostocales</taxon>
        <taxon>Nostocaceae</taxon>
        <taxon>Nostoc</taxon>
    </lineage>
</organism>
<evidence type="ECO:0000259" key="3">
    <source>
        <dbReference type="Pfam" id="PF13586"/>
    </source>
</evidence>
<dbReference type="AlphaFoldDB" id="A0A2R5FP83"/>
<feature type="domain" description="Transposase DDE" evidence="3">
    <location>
        <begin position="382"/>
        <end position="471"/>
    </location>
</feature>
<dbReference type="PANTHER" id="PTHR33803:SF3">
    <property type="entry name" value="BLL1974 PROTEIN"/>
    <property type="match status" value="1"/>
</dbReference>
<proteinExistence type="predicted"/>
<evidence type="ECO:0000313" key="4">
    <source>
        <dbReference type="EMBL" id="GBG19268.1"/>
    </source>
</evidence>
<evidence type="ECO:0000313" key="5">
    <source>
        <dbReference type="Proteomes" id="UP000245124"/>
    </source>
</evidence>
<feature type="domain" description="Transposase InsH N-terminal" evidence="2">
    <location>
        <begin position="22"/>
        <end position="116"/>
    </location>
</feature>
<reference evidence="4 5" key="1">
    <citation type="submission" date="2017-06" db="EMBL/GenBank/DDBJ databases">
        <title>Genome sequencing of cyanobaciteial culture collection at National Institute for Environmental Studies (NIES).</title>
        <authorList>
            <person name="Hirose Y."/>
            <person name="Shimura Y."/>
            <person name="Fujisawa T."/>
            <person name="Nakamura Y."/>
            <person name="Kawachi M."/>
        </authorList>
    </citation>
    <scope>NUCLEOTIDE SEQUENCE [LARGE SCALE GENOMIC DNA]</scope>
    <source>
        <strain evidence="4 5">NIES-4072</strain>
    </source>
</reference>
<dbReference type="Pfam" id="PF05598">
    <property type="entry name" value="DUF772"/>
    <property type="match status" value="1"/>
</dbReference>
<evidence type="ECO:0000256" key="1">
    <source>
        <dbReference type="SAM" id="MobiDB-lite"/>
    </source>
</evidence>
<name>A0A2R5FP83_NOSCO</name>
<gene>
    <name evidence="4" type="ORF">NIES4072_29350</name>
</gene>
<feature type="compositionally biased region" description="Basic and acidic residues" evidence="1">
    <location>
        <begin position="142"/>
        <end position="154"/>
    </location>
</feature>
<dbReference type="InterPro" id="IPR025668">
    <property type="entry name" value="Tnp_DDE_dom"/>
</dbReference>
<dbReference type="NCBIfam" id="NF033578">
    <property type="entry name" value="transpos_IS5_1"/>
    <property type="match status" value="1"/>
</dbReference>
<dbReference type="InterPro" id="IPR047710">
    <property type="entry name" value="Transpos_IS5-like"/>
</dbReference>
<feature type="region of interest" description="Disordered" evidence="1">
    <location>
        <begin position="138"/>
        <end position="172"/>
    </location>
</feature>
<dbReference type="RefSeq" id="WP_109009101.1">
    <property type="nucleotide sequence ID" value="NZ_BDUD01000001.1"/>
</dbReference>
<evidence type="ECO:0000259" key="2">
    <source>
        <dbReference type="Pfam" id="PF05598"/>
    </source>
</evidence>
<dbReference type="EMBL" id="BDUD01000001">
    <property type="protein sequence ID" value="GBG19268.1"/>
    <property type="molecule type" value="Genomic_DNA"/>
</dbReference>
<feature type="region of interest" description="Disordered" evidence="1">
    <location>
        <begin position="407"/>
        <end position="428"/>
    </location>
</feature>
<accession>A0A2R5FP83</accession>
<comment type="caution">
    <text evidence="4">The sequence shown here is derived from an EMBL/GenBank/DDBJ whole genome shotgun (WGS) entry which is preliminary data.</text>
</comment>
<dbReference type="InterPro" id="IPR008490">
    <property type="entry name" value="Transposase_InsH_N"/>
</dbReference>